<reference evidence="1 2" key="1">
    <citation type="submission" date="2021-04" db="EMBL/GenBank/DDBJ databases">
        <authorList>
            <person name="Huq M.A."/>
        </authorList>
    </citation>
    <scope>NUCLEOTIDE SEQUENCE [LARGE SCALE GENOMIC DNA]</scope>
    <source>
        <strain evidence="1 2">MAH-13</strain>
    </source>
</reference>
<dbReference type="Proteomes" id="UP000823790">
    <property type="component" value="Unassembled WGS sequence"/>
</dbReference>
<protein>
    <submittedName>
        <fullName evidence="1">Uncharacterized protein</fullName>
    </submittedName>
</protein>
<sequence>MPRIKAQTLVIAIQAVDWQLRSLRDELASGAAGEEAYQLLEDWSRAAEDLEHAYDSEAATVINLPPYHELVGG</sequence>
<dbReference type="EMBL" id="JAGJRS010000013">
    <property type="protein sequence ID" value="MBP1473800.1"/>
    <property type="molecule type" value="Genomic_DNA"/>
</dbReference>
<dbReference type="InterPro" id="IPR049070">
    <property type="entry name" value="T6SS_Tsi2-like"/>
</dbReference>
<accession>A0ABS4DL70</accession>
<dbReference type="Gene3D" id="1.10.287.2500">
    <property type="match status" value="1"/>
</dbReference>
<gene>
    <name evidence="1" type="ORF">J7I44_05780</name>
</gene>
<comment type="caution">
    <text evidence="1">The sequence shown here is derived from an EMBL/GenBank/DDBJ whole genome shotgun (WGS) entry which is preliminary data.</text>
</comment>
<dbReference type="InterPro" id="IPR053756">
    <property type="entry name" value="Toxin_immunity_effector"/>
</dbReference>
<keyword evidence="2" id="KW-1185">Reference proteome</keyword>
<proteinExistence type="predicted"/>
<evidence type="ECO:0000313" key="2">
    <source>
        <dbReference type="Proteomes" id="UP000823790"/>
    </source>
</evidence>
<dbReference type="RefSeq" id="WP_209617231.1">
    <property type="nucleotide sequence ID" value="NZ_JAGJRS010000013.1"/>
</dbReference>
<evidence type="ECO:0000313" key="1">
    <source>
        <dbReference type="EMBL" id="MBP1473800.1"/>
    </source>
</evidence>
<organism evidence="1 2">
    <name type="scientific">Frateuria flava</name>
    <dbReference type="NCBI Taxonomy" id="2821489"/>
    <lineage>
        <taxon>Bacteria</taxon>
        <taxon>Pseudomonadati</taxon>
        <taxon>Pseudomonadota</taxon>
        <taxon>Gammaproteobacteria</taxon>
        <taxon>Lysobacterales</taxon>
        <taxon>Rhodanobacteraceae</taxon>
        <taxon>Frateuria</taxon>
    </lineage>
</organism>
<name>A0ABS4DL70_9GAMM</name>
<dbReference type="Pfam" id="PF21643">
    <property type="entry name" value="T6SS_Tsi2-like"/>
    <property type="match status" value="1"/>
</dbReference>